<dbReference type="OrthoDB" id="2020758at2759"/>
<evidence type="ECO:0000313" key="3">
    <source>
        <dbReference type="EMBL" id="GAV90781.1"/>
    </source>
</evidence>
<dbReference type="Pfam" id="PF00443">
    <property type="entry name" value="UCH"/>
    <property type="match status" value="1"/>
</dbReference>
<name>A0A1Q3DEC2_CEPFO</name>
<dbReference type="PROSITE" id="PS00973">
    <property type="entry name" value="USP_2"/>
    <property type="match status" value="1"/>
</dbReference>
<dbReference type="GO" id="GO:0005634">
    <property type="term" value="C:nucleus"/>
    <property type="evidence" value="ECO:0007669"/>
    <property type="project" value="TreeGrafter"/>
</dbReference>
<sequence length="117" mass="13675">VAFPLSLDMKPYCSSSEEKEYELYGFVVHAGEYASSGHYYAYIFEASTWFKLNNKNFDPVDVQEMLKHEAYILFYRRRTIDMNDNPSYSNSAVEIPEEEHLIPLGIILYLLISFLLI</sequence>
<accession>A0A1Q3DEC2</accession>
<gene>
    <name evidence="3" type="ORF">CFOL_v3_34185</name>
</gene>
<protein>
    <submittedName>
        <fullName evidence="3">UCH domain-containing protein</fullName>
    </submittedName>
</protein>
<dbReference type="GO" id="GO:0016579">
    <property type="term" value="P:protein deubiquitination"/>
    <property type="evidence" value="ECO:0007669"/>
    <property type="project" value="InterPro"/>
</dbReference>
<dbReference type="PANTHER" id="PTHR24006">
    <property type="entry name" value="UBIQUITIN CARBOXYL-TERMINAL HYDROLASE"/>
    <property type="match status" value="1"/>
</dbReference>
<dbReference type="GO" id="GO:0004843">
    <property type="term" value="F:cysteine-type deubiquitinase activity"/>
    <property type="evidence" value="ECO:0007669"/>
    <property type="project" value="InterPro"/>
</dbReference>
<dbReference type="InParanoid" id="A0A1Q3DEC2"/>
<dbReference type="InterPro" id="IPR001394">
    <property type="entry name" value="Peptidase_C19_UCH"/>
</dbReference>
<feature type="domain" description="USP" evidence="2">
    <location>
        <begin position="1"/>
        <end position="78"/>
    </location>
</feature>
<dbReference type="AlphaFoldDB" id="A0A1Q3DEC2"/>
<dbReference type="GO" id="GO:0005829">
    <property type="term" value="C:cytosol"/>
    <property type="evidence" value="ECO:0007669"/>
    <property type="project" value="TreeGrafter"/>
</dbReference>
<dbReference type="InterPro" id="IPR038765">
    <property type="entry name" value="Papain-like_cys_pep_sf"/>
</dbReference>
<dbReference type="STRING" id="3775.A0A1Q3DEC2"/>
<dbReference type="InterPro" id="IPR028889">
    <property type="entry name" value="USP"/>
</dbReference>
<evidence type="ECO:0000259" key="2">
    <source>
        <dbReference type="PROSITE" id="PS50235"/>
    </source>
</evidence>
<dbReference type="PANTHER" id="PTHR24006:SF827">
    <property type="entry name" value="UBIQUITIN CARBOXYL-TERMINAL HYDROLASE 34"/>
    <property type="match status" value="1"/>
</dbReference>
<organism evidence="3 4">
    <name type="scientific">Cephalotus follicularis</name>
    <name type="common">Albany pitcher plant</name>
    <dbReference type="NCBI Taxonomy" id="3775"/>
    <lineage>
        <taxon>Eukaryota</taxon>
        <taxon>Viridiplantae</taxon>
        <taxon>Streptophyta</taxon>
        <taxon>Embryophyta</taxon>
        <taxon>Tracheophyta</taxon>
        <taxon>Spermatophyta</taxon>
        <taxon>Magnoliopsida</taxon>
        <taxon>eudicotyledons</taxon>
        <taxon>Gunneridae</taxon>
        <taxon>Pentapetalae</taxon>
        <taxon>rosids</taxon>
        <taxon>fabids</taxon>
        <taxon>Oxalidales</taxon>
        <taxon>Cephalotaceae</taxon>
        <taxon>Cephalotus</taxon>
    </lineage>
</organism>
<dbReference type="Proteomes" id="UP000187406">
    <property type="component" value="Unassembled WGS sequence"/>
</dbReference>
<feature type="non-terminal residue" evidence="3">
    <location>
        <position position="1"/>
    </location>
</feature>
<keyword evidence="4" id="KW-1185">Reference proteome</keyword>
<comment type="similarity">
    <text evidence="1">Belongs to the peptidase C19 family.</text>
</comment>
<evidence type="ECO:0000256" key="1">
    <source>
        <dbReference type="ARBA" id="ARBA00009085"/>
    </source>
</evidence>
<dbReference type="InterPro" id="IPR018200">
    <property type="entry name" value="USP_CS"/>
</dbReference>
<dbReference type="PROSITE" id="PS50235">
    <property type="entry name" value="USP_3"/>
    <property type="match status" value="1"/>
</dbReference>
<dbReference type="InterPro" id="IPR050164">
    <property type="entry name" value="Peptidase_C19"/>
</dbReference>
<comment type="caution">
    <text evidence="3">The sequence shown here is derived from an EMBL/GenBank/DDBJ whole genome shotgun (WGS) entry which is preliminary data.</text>
</comment>
<dbReference type="Gene3D" id="3.90.70.10">
    <property type="entry name" value="Cysteine proteinases"/>
    <property type="match status" value="1"/>
</dbReference>
<reference evidence="4" key="1">
    <citation type="submission" date="2016-04" db="EMBL/GenBank/DDBJ databases">
        <title>Cephalotus genome sequencing.</title>
        <authorList>
            <person name="Fukushima K."/>
            <person name="Hasebe M."/>
            <person name="Fang X."/>
        </authorList>
    </citation>
    <scope>NUCLEOTIDE SEQUENCE [LARGE SCALE GENOMIC DNA]</scope>
    <source>
        <strain evidence="4">cv. St1</strain>
    </source>
</reference>
<evidence type="ECO:0000313" key="4">
    <source>
        <dbReference type="Proteomes" id="UP000187406"/>
    </source>
</evidence>
<dbReference type="SUPFAM" id="SSF54001">
    <property type="entry name" value="Cysteine proteinases"/>
    <property type="match status" value="1"/>
</dbReference>
<dbReference type="EMBL" id="BDDD01006603">
    <property type="protein sequence ID" value="GAV90781.1"/>
    <property type="molecule type" value="Genomic_DNA"/>
</dbReference>
<proteinExistence type="inferred from homology"/>